<reference evidence="2 3" key="1">
    <citation type="submission" date="2024-04" db="EMBL/GenBank/DDBJ databases">
        <authorList>
            <person name="Fracassetti M."/>
        </authorList>
    </citation>
    <scope>NUCLEOTIDE SEQUENCE [LARGE SCALE GENOMIC DNA]</scope>
</reference>
<evidence type="ECO:0000313" key="2">
    <source>
        <dbReference type="EMBL" id="CAL1361087.1"/>
    </source>
</evidence>
<evidence type="ECO:0000256" key="1">
    <source>
        <dbReference type="SAM" id="MobiDB-lite"/>
    </source>
</evidence>
<feature type="region of interest" description="Disordered" evidence="1">
    <location>
        <begin position="1"/>
        <end position="24"/>
    </location>
</feature>
<dbReference type="AlphaFoldDB" id="A0AAV2CX31"/>
<name>A0AAV2CX31_9ROSI</name>
<feature type="compositionally biased region" description="Polar residues" evidence="1">
    <location>
        <begin position="12"/>
        <end position="24"/>
    </location>
</feature>
<dbReference type="Proteomes" id="UP001497516">
    <property type="component" value="Chromosome 10"/>
</dbReference>
<dbReference type="EMBL" id="OZ034814">
    <property type="protein sequence ID" value="CAL1361087.1"/>
    <property type="molecule type" value="Genomic_DNA"/>
</dbReference>
<gene>
    <name evidence="2" type="ORF">LTRI10_LOCUS8481</name>
</gene>
<organism evidence="2 3">
    <name type="scientific">Linum trigynum</name>
    <dbReference type="NCBI Taxonomy" id="586398"/>
    <lineage>
        <taxon>Eukaryota</taxon>
        <taxon>Viridiplantae</taxon>
        <taxon>Streptophyta</taxon>
        <taxon>Embryophyta</taxon>
        <taxon>Tracheophyta</taxon>
        <taxon>Spermatophyta</taxon>
        <taxon>Magnoliopsida</taxon>
        <taxon>eudicotyledons</taxon>
        <taxon>Gunneridae</taxon>
        <taxon>Pentapetalae</taxon>
        <taxon>rosids</taxon>
        <taxon>fabids</taxon>
        <taxon>Malpighiales</taxon>
        <taxon>Linaceae</taxon>
        <taxon>Linum</taxon>
    </lineage>
</organism>
<accession>A0AAV2CX31</accession>
<keyword evidence="3" id="KW-1185">Reference proteome</keyword>
<sequence length="121" mass="13743">MPVPPRLWGGSDSPQNRPNGSGKTDQVKIAIPIRRCSLLLRISNRLPMIISSEVRVNCLELKIGMLLGWATDVYLEFAKQAIAPCSEPVPDVCNFWRGRSQFLVQEDRIWKRKGARRKDPT</sequence>
<protein>
    <submittedName>
        <fullName evidence="2">Uncharacterized protein</fullName>
    </submittedName>
</protein>
<proteinExistence type="predicted"/>
<evidence type="ECO:0000313" key="3">
    <source>
        <dbReference type="Proteomes" id="UP001497516"/>
    </source>
</evidence>